<dbReference type="GO" id="GO:0004222">
    <property type="term" value="F:metalloendopeptidase activity"/>
    <property type="evidence" value="ECO:0007669"/>
    <property type="project" value="InterPro"/>
</dbReference>
<evidence type="ECO:0000256" key="5">
    <source>
        <dbReference type="ARBA" id="ARBA00032658"/>
    </source>
</evidence>
<dbReference type="InterPro" id="IPR001193">
    <property type="entry name" value="MBTPS2"/>
</dbReference>
<evidence type="ECO:0000256" key="7">
    <source>
        <dbReference type="SAM" id="Phobius"/>
    </source>
</evidence>
<feature type="transmembrane region" description="Helical" evidence="7">
    <location>
        <begin position="163"/>
        <end position="182"/>
    </location>
</feature>
<evidence type="ECO:0000256" key="2">
    <source>
        <dbReference type="ARBA" id="ARBA00022692"/>
    </source>
</evidence>
<evidence type="ECO:0000259" key="8">
    <source>
        <dbReference type="Pfam" id="PF02163"/>
    </source>
</evidence>
<dbReference type="Proteomes" id="UP001146793">
    <property type="component" value="Unassembled WGS sequence"/>
</dbReference>
<evidence type="ECO:0000256" key="6">
    <source>
        <dbReference type="SAM" id="MobiDB-lite"/>
    </source>
</evidence>
<dbReference type="PRINTS" id="PR01000">
    <property type="entry name" value="SREBPS2PTASE"/>
</dbReference>
<evidence type="ECO:0000256" key="1">
    <source>
        <dbReference type="ARBA" id="ARBA00004127"/>
    </source>
</evidence>
<comment type="subcellular location">
    <subcellularLocation>
        <location evidence="1">Endomembrane system</location>
        <topology evidence="1">Multi-pass membrane protein</topology>
    </subcellularLocation>
</comment>
<dbReference type="EMBL" id="JANTQA010000021">
    <property type="protein sequence ID" value="KAJ3446333.1"/>
    <property type="molecule type" value="Genomic_DNA"/>
</dbReference>
<dbReference type="AlphaFoldDB" id="A0AAV7ZWE8"/>
<dbReference type="PANTHER" id="PTHR13325">
    <property type="entry name" value="PROTEASE M50 MEMBRANE-BOUND TRANSCRIPTION FACTOR SITE 2 PROTEASE"/>
    <property type="match status" value="1"/>
</dbReference>
<feature type="transmembrane region" description="Helical" evidence="7">
    <location>
        <begin position="72"/>
        <end position="94"/>
    </location>
</feature>
<dbReference type="GO" id="GO:0012505">
    <property type="term" value="C:endomembrane system"/>
    <property type="evidence" value="ECO:0007669"/>
    <property type="project" value="UniProtKB-SubCell"/>
</dbReference>
<dbReference type="PANTHER" id="PTHR13325:SF3">
    <property type="entry name" value="MEMBRANE-BOUND TRANSCRIPTION FACTOR SITE-2 PROTEASE"/>
    <property type="match status" value="1"/>
</dbReference>
<keyword evidence="9" id="KW-0645">Protease</keyword>
<feature type="region of interest" description="Disordered" evidence="6">
    <location>
        <begin position="317"/>
        <end position="350"/>
    </location>
</feature>
<evidence type="ECO:0000256" key="4">
    <source>
        <dbReference type="ARBA" id="ARBA00023136"/>
    </source>
</evidence>
<dbReference type="InterPro" id="IPR008915">
    <property type="entry name" value="Peptidase_M50"/>
</dbReference>
<comment type="caution">
    <text evidence="9">The sequence shown here is derived from an EMBL/GenBank/DDBJ whole genome shotgun (WGS) entry which is preliminary data.</text>
</comment>
<accession>A0AAV7ZWE8</accession>
<keyword evidence="2 7" id="KW-0812">Transmembrane</keyword>
<dbReference type="GO" id="GO:0005737">
    <property type="term" value="C:cytoplasm"/>
    <property type="evidence" value="ECO:0007669"/>
    <property type="project" value="TreeGrafter"/>
</dbReference>
<reference evidence="9" key="1">
    <citation type="submission" date="2022-08" db="EMBL/GenBank/DDBJ databases">
        <title>Novel sulphate-reducing endosymbionts in the free-living metamonad Anaeramoeba.</title>
        <authorList>
            <person name="Jerlstrom-Hultqvist J."/>
            <person name="Cepicka I."/>
            <person name="Gallot-Lavallee L."/>
            <person name="Salas-Leiva D."/>
            <person name="Curtis B.A."/>
            <person name="Zahonova K."/>
            <person name="Pipaliya S."/>
            <person name="Dacks J."/>
            <person name="Roger A.J."/>
        </authorList>
    </citation>
    <scope>NUCLEOTIDE SEQUENCE</scope>
    <source>
        <strain evidence="9">Busselton2</strain>
    </source>
</reference>
<feature type="transmembrane region" description="Helical" evidence="7">
    <location>
        <begin position="194"/>
        <end position="218"/>
    </location>
</feature>
<name>A0AAV7ZWE8_9EUKA</name>
<evidence type="ECO:0000256" key="3">
    <source>
        <dbReference type="ARBA" id="ARBA00022989"/>
    </source>
</evidence>
<protein>
    <recommendedName>
        <fullName evidence="5">Endopeptidase S2P</fullName>
    </recommendedName>
</protein>
<keyword evidence="4 7" id="KW-0472">Membrane</keyword>
<dbReference type="GO" id="GO:0031293">
    <property type="term" value="P:membrane protein intracellular domain proteolysis"/>
    <property type="evidence" value="ECO:0007669"/>
    <property type="project" value="TreeGrafter"/>
</dbReference>
<evidence type="ECO:0000313" key="10">
    <source>
        <dbReference type="Proteomes" id="UP001146793"/>
    </source>
</evidence>
<feature type="transmembrane region" description="Helical" evidence="7">
    <location>
        <begin position="502"/>
        <end position="528"/>
    </location>
</feature>
<gene>
    <name evidence="9" type="ORF">M0812_08871</name>
</gene>
<dbReference type="GO" id="GO:0016020">
    <property type="term" value="C:membrane"/>
    <property type="evidence" value="ECO:0007669"/>
    <property type="project" value="InterPro"/>
</dbReference>
<keyword evidence="9" id="KW-0378">Hydrolase</keyword>
<feature type="transmembrane region" description="Helical" evidence="7">
    <location>
        <begin position="115"/>
        <end position="143"/>
    </location>
</feature>
<organism evidence="9 10">
    <name type="scientific">Anaeramoeba flamelloides</name>
    <dbReference type="NCBI Taxonomy" id="1746091"/>
    <lineage>
        <taxon>Eukaryota</taxon>
        <taxon>Metamonada</taxon>
        <taxon>Anaeramoebidae</taxon>
        <taxon>Anaeramoeba</taxon>
    </lineage>
</organism>
<evidence type="ECO:0000313" key="9">
    <source>
        <dbReference type="EMBL" id="KAJ3446333.1"/>
    </source>
</evidence>
<feature type="compositionally biased region" description="Basic and acidic residues" evidence="6">
    <location>
        <begin position="325"/>
        <end position="341"/>
    </location>
</feature>
<dbReference type="Pfam" id="PF02163">
    <property type="entry name" value="Peptidase_M50"/>
    <property type="match status" value="1"/>
</dbReference>
<keyword evidence="3 7" id="KW-1133">Transmembrane helix</keyword>
<proteinExistence type="predicted"/>
<sequence>MIGFTLYLIFWVGGYVLLRILFTFFSKQVESILDISRLSISIFSVTRYSPTMCSYVNRFLKLPKRVKSFFNGWFSIGVVVSLGLIVSVFIFLAISTIIGIKAIIEKNTNVALLKWIYLVYIPGSHAPLSYLFLHLFLILLVSFLHELGHVLAAVSLDLPISKVGYYLAVFWPGFFVEINSVIHRIPFHDKMKICCAGIWHTFVIAMLILFLLIIGPYMTPLFYENSNGAVITSIKSPHFQKMLSVGDSIVKINDCKINKTKDVYKCLEKNLQNFLNKNCKNIQEEDNVNANANANIQRHLNSQIENSYEKKLDLNMATKSNTDGNSDRNKNRNRNIEKETNNEDGNEDFQKKIQNTKKLQKSNENDEIINDKDKGKETIKIEKNQNQYDISKKLKDIQCKSIINKKYSITITLDTGKQLKVSGNSEVFSKVIYFGNLIPKWDFARKFQIFYKLPKTLFFVFSFAFSTMINVLVITAAPGIVSECETILKLIVEKNTTEDSQLAALITRILKTCGSGLLFCKFLLTLYFSAIENKLY</sequence>
<feature type="transmembrane region" description="Helical" evidence="7">
    <location>
        <begin position="457"/>
        <end position="481"/>
    </location>
</feature>
<feature type="transmembrane region" description="Helical" evidence="7">
    <location>
        <begin position="6"/>
        <end position="26"/>
    </location>
</feature>
<feature type="domain" description="Peptidase M50" evidence="8">
    <location>
        <begin position="135"/>
        <end position="277"/>
    </location>
</feature>
<dbReference type="GO" id="GO:1905897">
    <property type="term" value="P:regulation of response to endoplasmic reticulum stress"/>
    <property type="evidence" value="ECO:0007669"/>
    <property type="project" value="TreeGrafter"/>
</dbReference>